<dbReference type="AlphaFoldDB" id="A0A0J6Z813"/>
<accession>A0A0J6Z813</accession>
<dbReference type="Proteomes" id="UP000034150">
    <property type="component" value="Unassembled WGS sequence"/>
</dbReference>
<dbReference type="InterPro" id="IPR009097">
    <property type="entry name" value="Cyclic_Pdiesterase"/>
</dbReference>
<evidence type="ECO:0000313" key="2">
    <source>
        <dbReference type="EMBL" id="KMO80756.1"/>
    </source>
</evidence>
<comment type="caution">
    <text evidence="2">The sequence shown here is derived from an EMBL/GenBank/DDBJ whole genome shotgun (WGS) entry which is preliminary data.</text>
</comment>
<sequence>MVHSVEALFDVTTESTVRGLWDGLAAAGVPSQAGHTAPSNRPHVTLTVAAHMDDAVDAALAALLDRLPLPCVIGAPMLFGGGRTVTLVRLVVPSAELLALHAGVHHACLPHMSEGVLPHADPGRWTPHVTLGRRIPPDLVPLALTVPGIAGDIEGELTALRHWDGNAKQEHWIT</sequence>
<evidence type="ECO:0000313" key="3">
    <source>
        <dbReference type="Proteomes" id="UP000034150"/>
    </source>
</evidence>
<dbReference type="SUPFAM" id="SSF55144">
    <property type="entry name" value="LigT-like"/>
    <property type="match status" value="1"/>
</dbReference>
<dbReference type="Proteomes" id="UP000036313">
    <property type="component" value="Unassembled WGS sequence"/>
</dbReference>
<dbReference type="EMBL" id="JYNU01000004">
    <property type="protein sequence ID" value="KMO80756.1"/>
    <property type="molecule type" value="Genomic_DNA"/>
</dbReference>
<reference evidence="2 4" key="1">
    <citation type="journal article" date="2015" name="Genome Biol. Evol.">
        <title>Characterization of Three Mycobacterium spp. with Potential Use in Bioremediation by Genome Sequencing and Comparative Genomics.</title>
        <authorList>
            <person name="Das S."/>
            <person name="Pettersson B.M."/>
            <person name="Behra P.R."/>
            <person name="Ramesh M."/>
            <person name="Dasgupta S."/>
            <person name="Bhattacharya A."/>
            <person name="Kirsebom L.A."/>
        </authorList>
    </citation>
    <scope>NUCLEOTIDE SEQUENCE [LARGE SCALE GENOMIC DNA]</scope>
    <source>
        <strain evidence="2 4">DSM 44075</strain>
    </source>
</reference>
<evidence type="ECO:0000313" key="1">
    <source>
        <dbReference type="EMBL" id="KKF00314.1"/>
    </source>
</evidence>
<keyword evidence="3" id="KW-1185">Reference proteome</keyword>
<dbReference type="EMBL" id="LAUZ02000073">
    <property type="protein sequence ID" value="KKF00314.1"/>
    <property type="molecule type" value="Genomic_DNA"/>
</dbReference>
<evidence type="ECO:0008006" key="5">
    <source>
        <dbReference type="Google" id="ProtNLM"/>
    </source>
</evidence>
<dbReference type="Gene3D" id="3.90.1140.10">
    <property type="entry name" value="Cyclic phosphodiesterase"/>
    <property type="match status" value="1"/>
</dbReference>
<dbReference type="OrthoDB" id="3397424at2"/>
<evidence type="ECO:0000313" key="4">
    <source>
        <dbReference type="Proteomes" id="UP000036313"/>
    </source>
</evidence>
<dbReference type="Pfam" id="PF13563">
    <property type="entry name" value="2_5_RNA_ligase2"/>
    <property type="match status" value="1"/>
</dbReference>
<proteinExistence type="predicted"/>
<name>A0A0J6Z813_9MYCO</name>
<dbReference type="PATRIC" id="fig|1807.13.peg.4782"/>
<dbReference type="STRING" id="1807.MOBUDSM44075_00633"/>
<organism evidence="2 4">
    <name type="scientific">Mycolicibacterium obuense</name>
    <dbReference type="NCBI Taxonomy" id="1807"/>
    <lineage>
        <taxon>Bacteria</taxon>
        <taxon>Bacillati</taxon>
        <taxon>Actinomycetota</taxon>
        <taxon>Actinomycetes</taxon>
        <taxon>Mycobacteriales</taxon>
        <taxon>Mycobacteriaceae</taxon>
        <taxon>Mycolicibacterium</taxon>
    </lineage>
</organism>
<dbReference type="RefSeq" id="WP_046364693.1">
    <property type="nucleotide sequence ID" value="NZ_CALTXN010000004.1"/>
</dbReference>
<protein>
    <recommendedName>
        <fullName evidence="5">2'-5' RNA ligase family protein</fullName>
    </recommendedName>
</protein>
<reference evidence="1 3" key="2">
    <citation type="submission" date="2015-04" db="EMBL/GenBank/DDBJ databases">
        <title>Genome sequence of Mycobacterium obuense UC1.</title>
        <authorList>
            <person name="Greninger A.L."/>
            <person name="Cunningham G."/>
            <person name="Chiu C.Y."/>
            <person name="Miller S."/>
        </authorList>
    </citation>
    <scope>NUCLEOTIDE SEQUENCE [LARGE SCALE GENOMIC DNA]</scope>
    <source>
        <strain evidence="1 3">UC1</strain>
    </source>
</reference>
<gene>
    <name evidence="2" type="ORF">MOBUDSM44075_00633</name>
    <name evidence="1" type="ORF">WN67_19535</name>
</gene>